<keyword evidence="2" id="KW-0378">Hydrolase</keyword>
<dbReference type="EMBL" id="CP072384">
    <property type="protein sequence ID" value="QUC07560.1"/>
    <property type="molecule type" value="Genomic_DNA"/>
</dbReference>
<dbReference type="Pfam" id="PF01522">
    <property type="entry name" value="Polysacc_deac_1"/>
    <property type="match status" value="1"/>
</dbReference>
<dbReference type="SUPFAM" id="SSF88713">
    <property type="entry name" value="Glycoside hydrolase/deacetylase"/>
    <property type="match status" value="1"/>
</dbReference>
<dbReference type="CDD" id="cd10944">
    <property type="entry name" value="CE4_SmPgdA_like"/>
    <property type="match status" value="1"/>
</dbReference>
<dbReference type="InterPro" id="IPR011330">
    <property type="entry name" value="Glyco_hydro/deAcase_b/a-brl"/>
</dbReference>
<gene>
    <name evidence="4" type="ORF">J5A65_11560</name>
</gene>
<sequence length="234" mass="25808">MPGTSHGQAAAEYAYPAQKVQAWMKDPSSAPEKIVFLTFDDGPNHSNSVKILDVLKEHGAHGTFFVIGKNVHSAPETLKREIQEGHSVAMHSYTHDYKKLYPGRSGNVDVIKKEYDKTKEALQEVLGSDFKTHAWRYPGGHASWHNLGPADEALESDEVYWIDWNTLTGDAEPEKRRPKDAAGMVKMATSAIKEGVKVSVMLAHDAEGKDLTVEAMPEIIAAYKDAGYKFGIIA</sequence>
<reference evidence="4 5" key="1">
    <citation type="submission" date="2021-03" db="EMBL/GenBank/DDBJ databases">
        <title>Human Oral Microbial Genomes.</title>
        <authorList>
            <person name="Johnston C.D."/>
            <person name="Chen T."/>
            <person name="Dewhirst F.E."/>
        </authorList>
    </citation>
    <scope>NUCLEOTIDE SEQUENCE [LARGE SCALE GENOMIC DNA]</scope>
    <source>
        <strain evidence="4 5">DSMZ 100122</strain>
    </source>
</reference>
<dbReference type="InterPro" id="IPR050248">
    <property type="entry name" value="Polysacc_deacetylase_ArnD"/>
</dbReference>
<dbReference type="Gene3D" id="3.20.20.370">
    <property type="entry name" value="Glycoside hydrolase/deacetylase"/>
    <property type="match status" value="1"/>
</dbReference>
<dbReference type="PANTHER" id="PTHR10587">
    <property type="entry name" value="GLYCOSYL TRANSFERASE-RELATED"/>
    <property type="match status" value="1"/>
</dbReference>
<dbReference type="PROSITE" id="PS51677">
    <property type="entry name" value="NODB"/>
    <property type="match status" value="1"/>
</dbReference>
<evidence type="ECO:0000256" key="1">
    <source>
        <dbReference type="ARBA" id="ARBA00022723"/>
    </source>
</evidence>
<dbReference type="PANTHER" id="PTHR10587:SF133">
    <property type="entry name" value="CHITIN DEACETYLASE 1-RELATED"/>
    <property type="match status" value="1"/>
</dbReference>
<name>A0ABX7Y3Z2_9ACTN</name>
<evidence type="ECO:0000256" key="2">
    <source>
        <dbReference type="ARBA" id="ARBA00022801"/>
    </source>
</evidence>
<evidence type="ECO:0000313" key="5">
    <source>
        <dbReference type="Proteomes" id="UP000678513"/>
    </source>
</evidence>
<proteinExistence type="predicted"/>
<dbReference type="Proteomes" id="UP000678513">
    <property type="component" value="Chromosome"/>
</dbReference>
<accession>A0ABX7Y3Z2</accession>
<dbReference type="RefSeq" id="WP_212322108.1">
    <property type="nucleotide sequence ID" value="NZ_AP024463.1"/>
</dbReference>
<evidence type="ECO:0000259" key="3">
    <source>
        <dbReference type="PROSITE" id="PS51677"/>
    </source>
</evidence>
<organism evidence="4 5">
    <name type="scientific">Arachnia rubra</name>
    <dbReference type="NCBI Taxonomy" id="1547448"/>
    <lineage>
        <taxon>Bacteria</taxon>
        <taxon>Bacillati</taxon>
        <taxon>Actinomycetota</taxon>
        <taxon>Actinomycetes</taxon>
        <taxon>Propionibacteriales</taxon>
        <taxon>Propionibacteriaceae</taxon>
        <taxon>Arachnia</taxon>
    </lineage>
</organism>
<evidence type="ECO:0000313" key="4">
    <source>
        <dbReference type="EMBL" id="QUC07560.1"/>
    </source>
</evidence>
<dbReference type="InterPro" id="IPR002509">
    <property type="entry name" value="NODB_dom"/>
</dbReference>
<keyword evidence="1" id="KW-0479">Metal-binding</keyword>
<protein>
    <submittedName>
        <fullName evidence="4">Polysaccharide deacetylase</fullName>
    </submittedName>
</protein>
<feature type="domain" description="NodB homology" evidence="3">
    <location>
        <begin position="33"/>
        <end position="231"/>
    </location>
</feature>
<keyword evidence="5" id="KW-1185">Reference proteome</keyword>